<dbReference type="GO" id="GO:0005886">
    <property type="term" value="C:plasma membrane"/>
    <property type="evidence" value="ECO:0007669"/>
    <property type="project" value="UniProtKB-SubCell"/>
</dbReference>
<evidence type="ECO:0000256" key="2">
    <source>
        <dbReference type="ARBA" id="ARBA00008536"/>
    </source>
</evidence>
<organism evidence="21 22">
    <name type="scientific">Leersia perrieri</name>
    <dbReference type="NCBI Taxonomy" id="77586"/>
    <lineage>
        <taxon>Eukaryota</taxon>
        <taxon>Viridiplantae</taxon>
        <taxon>Streptophyta</taxon>
        <taxon>Embryophyta</taxon>
        <taxon>Tracheophyta</taxon>
        <taxon>Spermatophyta</taxon>
        <taxon>Magnoliopsida</taxon>
        <taxon>Liliopsida</taxon>
        <taxon>Poales</taxon>
        <taxon>Poaceae</taxon>
        <taxon>BOP clade</taxon>
        <taxon>Oryzoideae</taxon>
        <taxon>Oryzeae</taxon>
        <taxon>Oryzinae</taxon>
        <taxon>Leersia</taxon>
    </lineage>
</organism>
<comment type="similarity">
    <text evidence="3">In the C-terminal section; belongs to the protein kinase superfamily. Ser/Thr protein kinase family.</text>
</comment>
<dbReference type="EnsemblPlants" id="LPERR01G14110.1">
    <property type="protein sequence ID" value="LPERR01G14110.1"/>
    <property type="gene ID" value="LPERR01G14110"/>
</dbReference>
<feature type="signal peptide" evidence="19">
    <location>
        <begin position="1"/>
        <end position="27"/>
    </location>
</feature>
<keyword evidence="7" id="KW-0808">Transferase</keyword>
<dbReference type="InterPro" id="IPR011009">
    <property type="entry name" value="Kinase-like_dom_sf"/>
</dbReference>
<reference evidence="21 22" key="1">
    <citation type="submission" date="2012-08" db="EMBL/GenBank/DDBJ databases">
        <title>Oryza genome evolution.</title>
        <authorList>
            <person name="Wing R.A."/>
        </authorList>
    </citation>
    <scope>NUCLEOTIDE SEQUENCE</scope>
</reference>
<evidence type="ECO:0000256" key="18">
    <source>
        <dbReference type="SAM" id="Phobius"/>
    </source>
</evidence>
<dbReference type="AlphaFoldDB" id="A0A0D9V125"/>
<accession>A0A0D9V125</accession>
<proteinExistence type="inferred from homology"/>
<dbReference type="PANTHER" id="PTHR27007">
    <property type="match status" value="1"/>
</dbReference>
<keyword evidence="13 17" id="KW-0067">ATP-binding</keyword>
<evidence type="ECO:0000256" key="9">
    <source>
        <dbReference type="ARBA" id="ARBA00022729"/>
    </source>
</evidence>
<dbReference type="GO" id="GO:0005524">
    <property type="term" value="F:ATP binding"/>
    <property type="evidence" value="ECO:0007669"/>
    <property type="project" value="UniProtKB-UniRule"/>
</dbReference>
<feature type="chain" id="PRO_5002347259" description="non-specific serine/threonine protein kinase" evidence="19">
    <location>
        <begin position="28"/>
        <end position="707"/>
    </location>
</feature>
<dbReference type="InterPro" id="IPR000719">
    <property type="entry name" value="Prot_kinase_dom"/>
</dbReference>
<dbReference type="eggNOG" id="ENOG502QTX3">
    <property type="taxonomic scope" value="Eukaryota"/>
</dbReference>
<keyword evidence="8 18" id="KW-0812">Transmembrane</keyword>
<feature type="transmembrane region" description="Helical" evidence="18">
    <location>
        <begin position="299"/>
        <end position="321"/>
    </location>
</feature>
<evidence type="ECO:0000256" key="4">
    <source>
        <dbReference type="ARBA" id="ARBA00012513"/>
    </source>
</evidence>
<evidence type="ECO:0000256" key="6">
    <source>
        <dbReference type="ARBA" id="ARBA00022527"/>
    </source>
</evidence>
<keyword evidence="14 18" id="KW-1133">Transmembrane helix</keyword>
<dbReference type="Gene3D" id="3.30.200.20">
    <property type="entry name" value="Phosphorylase Kinase, domain 1"/>
    <property type="match status" value="1"/>
</dbReference>
<name>A0A0D9V125_9ORYZ</name>
<dbReference type="InterPro" id="IPR001220">
    <property type="entry name" value="Legume_lectin_dom"/>
</dbReference>
<dbReference type="Gene3D" id="2.60.120.200">
    <property type="match status" value="1"/>
</dbReference>
<keyword evidence="22" id="KW-1185">Reference proteome</keyword>
<reference evidence="21" key="3">
    <citation type="submission" date="2015-04" db="UniProtKB">
        <authorList>
            <consortium name="EnsemblPlants"/>
        </authorList>
    </citation>
    <scope>IDENTIFICATION</scope>
</reference>
<dbReference type="Gene3D" id="1.10.510.10">
    <property type="entry name" value="Transferase(Phosphotransferase) domain 1"/>
    <property type="match status" value="1"/>
</dbReference>
<comment type="subcellular location">
    <subcellularLocation>
        <location evidence="1">Cell membrane</location>
        <topology evidence="1">Single-pass type I membrane protein</topology>
    </subcellularLocation>
</comment>
<dbReference type="EC" id="2.7.11.1" evidence="4"/>
<protein>
    <recommendedName>
        <fullName evidence="4">non-specific serine/threonine protein kinase</fullName>
        <ecNumber evidence="4">2.7.11.1</ecNumber>
    </recommendedName>
</protein>
<sequence>MSSRRLLLVHFPLGCLLLLSAAPRATSLAFSFNFSRSGNLCGTELQCERDAGMGSGVLDITRPENEAVYNTGRASYSRPVPLWDKATGELATFTSNFTFQLRPINGTMFPNCTNGGDGMAFFLAHYPSRLPTASTGHNLGLFNATSDRTAADNDRVVAVEFDTYYNENWDPSTYHVGIDVNSIKSTAYTNVSRNLASNQSIIAAEVSYNNLTGILSANIRISDGEKYNVSTPVDMKESLPEQVSVGFSAGTGWCVELNQVHSWSFSSTLRSADDRAVAPAPADQPHGNPNPKFSKKDEILVSVLIPLLFLLACAAAGFLWLKRRMTRLRARTDAMDSDSDGQMERADQLERGVAAGGPRRYTYRELAAATSNFAEEEKLGRGGFGSVYRGELVVCNQPERRPVAIKMLSTESSSQGRKEFEAEVKIISQLKHRNLVQLIGWCDSRKGLVLVYQLVTEGSLDKHLYSRERVLTWPERYHIIFGLGSALRYLHGEWEQCIVHGDIKPSNIMLDATLSTKLGDFGLARLVDHGARWTTTHAVLGTAGYIDPEFVNTCRPSTECDVYSFGIVLLEIATGRPPTTDTSNGFFVLLKWVWNLYSKSSILDAVDPRLRADNDEDEQSKLELPQMERVLVVGLWCAHPDWSERPSIAQAMHVLQSNDVGQLPVLSQQMFRTMSALTVAGRAYGPRSVDDIGGAIPSSDGNAFSSD</sequence>
<evidence type="ECO:0000256" key="7">
    <source>
        <dbReference type="ARBA" id="ARBA00022679"/>
    </source>
</evidence>
<keyword evidence="5" id="KW-1003">Cell membrane</keyword>
<dbReference type="InterPro" id="IPR050528">
    <property type="entry name" value="L-type_Lectin-RKs"/>
</dbReference>
<evidence type="ECO:0000256" key="14">
    <source>
        <dbReference type="ARBA" id="ARBA00022989"/>
    </source>
</evidence>
<dbReference type="Pfam" id="PF00069">
    <property type="entry name" value="Pkinase"/>
    <property type="match status" value="1"/>
</dbReference>
<dbReference type="GO" id="GO:0030246">
    <property type="term" value="F:carbohydrate binding"/>
    <property type="evidence" value="ECO:0007669"/>
    <property type="project" value="UniProtKB-KW"/>
</dbReference>
<evidence type="ECO:0000256" key="16">
    <source>
        <dbReference type="ARBA" id="ARBA00023180"/>
    </source>
</evidence>
<dbReference type="InterPro" id="IPR008271">
    <property type="entry name" value="Ser/Thr_kinase_AS"/>
</dbReference>
<dbReference type="InterPro" id="IPR017441">
    <property type="entry name" value="Protein_kinase_ATP_BS"/>
</dbReference>
<dbReference type="CDD" id="cd06899">
    <property type="entry name" value="lectin_legume_LecRK_Arcelin_ConA"/>
    <property type="match status" value="1"/>
</dbReference>
<dbReference type="FunFam" id="3.30.200.20:FF:000168">
    <property type="entry name" value="L-type lectin-domain containing receptor kinase IX.1"/>
    <property type="match status" value="1"/>
</dbReference>
<dbReference type="GO" id="GO:0004674">
    <property type="term" value="F:protein serine/threonine kinase activity"/>
    <property type="evidence" value="ECO:0007669"/>
    <property type="project" value="UniProtKB-KW"/>
</dbReference>
<keyword evidence="16" id="KW-0325">Glycoprotein</keyword>
<evidence type="ECO:0000256" key="12">
    <source>
        <dbReference type="ARBA" id="ARBA00022777"/>
    </source>
</evidence>
<feature type="binding site" evidence="17">
    <location>
        <position position="406"/>
    </location>
    <ligand>
        <name>ATP</name>
        <dbReference type="ChEBI" id="CHEBI:30616"/>
    </ligand>
</feature>
<evidence type="ECO:0000256" key="19">
    <source>
        <dbReference type="SAM" id="SignalP"/>
    </source>
</evidence>
<dbReference type="Proteomes" id="UP000032180">
    <property type="component" value="Chromosome 1"/>
</dbReference>
<dbReference type="STRING" id="77586.A0A0D9V125"/>
<evidence type="ECO:0000256" key="15">
    <source>
        <dbReference type="ARBA" id="ARBA00023136"/>
    </source>
</evidence>
<comment type="similarity">
    <text evidence="2">In the N-terminal section; belongs to the leguminous lectin family.</text>
</comment>
<evidence type="ECO:0000256" key="5">
    <source>
        <dbReference type="ARBA" id="ARBA00022475"/>
    </source>
</evidence>
<keyword evidence="9 19" id="KW-0732">Signal</keyword>
<keyword evidence="11 17" id="KW-0547">Nucleotide-binding</keyword>
<evidence type="ECO:0000256" key="1">
    <source>
        <dbReference type="ARBA" id="ARBA00004251"/>
    </source>
</evidence>
<feature type="domain" description="Protein kinase" evidence="20">
    <location>
        <begin position="373"/>
        <end position="666"/>
    </location>
</feature>
<dbReference type="InterPro" id="IPR013320">
    <property type="entry name" value="ConA-like_dom_sf"/>
</dbReference>
<dbReference type="PROSITE" id="PS00108">
    <property type="entry name" value="PROTEIN_KINASE_ST"/>
    <property type="match status" value="1"/>
</dbReference>
<dbReference type="SUPFAM" id="SSF56112">
    <property type="entry name" value="Protein kinase-like (PK-like)"/>
    <property type="match status" value="1"/>
</dbReference>
<keyword evidence="10" id="KW-0430">Lectin</keyword>
<dbReference type="PROSITE" id="PS00307">
    <property type="entry name" value="LECTIN_LEGUME_BETA"/>
    <property type="match status" value="1"/>
</dbReference>
<dbReference type="PROSITE" id="PS00107">
    <property type="entry name" value="PROTEIN_KINASE_ATP"/>
    <property type="match status" value="1"/>
</dbReference>
<keyword evidence="6" id="KW-0723">Serine/threonine-protein kinase</keyword>
<dbReference type="InterPro" id="IPR019825">
    <property type="entry name" value="Lectin_legB_Mn/Ca_BS"/>
</dbReference>
<dbReference type="SUPFAM" id="SSF49899">
    <property type="entry name" value="Concanavalin A-like lectins/glucanases"/>
    <property type="match status" value="1"/>
</dbReference>
<evidence type="ECO:0000256" key="3">
    <source>
        <dbReference type="ARBA" id="ARBA00010217"/>
    </source>
</evidence>
<dbReference type="FunFam" id="1.10.510.10:FF:000522">
    <property type="entry name" value="L-type lectin-domain containing receptor kinase IX.1"/>
    <property type="match status" value="1"/>
</dbReference>
<evidence type="ECO:0000256" key="8">
    <source>
        <dbReference type="ARBA" id="ARBA00022692"/>
    </source>
</evidence>
<evidence type="ECO:0000256" key="11">
    <source>
        <dbReference type="ARBA" id="ARBA00022741"/>
    </source>
</evidence>
<evidence type="ECO:0000313" key="22">
    <source>
        <dbReference type="Proteomes" id="UP000032180"/>
    </source>
</evidence>
<evidence type="ECO:0000313" key="21">
    <source>
        <dbReference type="EnsemblPlants" id="LPERR01G14110.1"/>
    </source>
</evidence>
<dbReference type="SMART" id="SM00220">
    <property type="entry name" value="S_TKc"/>
    <property type="match status" value="1"/>
</dbReference>
<dbReference type="HOGENOM" id="CLU_000288_62_6_1"/>
<dbReference type="Pfam" id="PF00139">
    <property type="entry name" value="Lectin_legB"/>
    <property type="match status" value="1"/>
</dbReference>
<evidence type="ECO:0000256" key="10">
    <source>
        <dbReference type="ARBA" id="ARBA00022734"/>
    </source>
</evidence>
<dbReference type="Gramene" id="LPERR01G14110.1">
    <property type="protein sequence ID" value="LPERR01G14110.1"/>
    <property type="gene ID" value="LPERR01G14110"/>
</dbReference>
<dbReference type="PROSITE" id="PS50011">
    <property type="entry name" value="PROTEIN_KINASE_DOM"/>
    <property type="match status" value="1"/>
</dbReference>
<reference evidence="22" key="2">
    <citation type="submission" date="2013-12" db="EMBL/GenBank/DDBJ databases">
        <authorList>
            <person name="Yu Y."/>
            <person name="Lee S."/>
            <person name="de Baynast K."/>
            <person name="Wissotski M."/>
            <person name="Liu L."/>
            <person name="Talag J."/>
            <person name="Goicoechea J."/>
            <person name="Angelova A."/>
            <person name="Jetty R."/>
            <person name="Kudrna D."/>
            <person name="Golser W."/>
            <person name="Rivera L."/>
            <person name="Zhang J."/>
            <person name="Wing R."/>
        </authorList>
    </citation>
    <scope>NUCLEOTIDE SEQUENCE</scope>
</reference>
<evidence type="ECO:0000259" key="20">
    <source>
        <dbReference type="PROSITE" id="PS50011"/>
    </source>
</evidence>
<evidence type="ECO:0000256" key="13">
    <source>
        <dbReference type="ARBA" id="ARBA00022840"/>
    </source>
</evidence>
<keyword evidence="15 18" id="KW-0472">Membrane</keyword>
<evidence type="ECO:0000256" key="17">
    <source>
        <dbReference type="PROSITE-ProRule" id="PRU10141"/>
    </source>
</evidence>
<keyword evidence="12" id="KW-0418">Kinase</keyword>